<evidence type="ECO:0000256" key="1">
    <source>
        <dbReference type="PIRSR" id="PIRSR005962-1"/>
    </source>
</evidence>
<reference evidence="3 4" key="1">
    <citation type="submission" date="2018-12" db="EMBL/GenBank/DDBJ databases">
        <title>Genome sequence from the cellulolytic species, Caldicellulosiruptor changbaiensis.</title>
        <authorList>
            <person name="Blumer-Schuette S.E."/>
            <person name="Mendoza C."/>
        </authorList>
    </citation>
    <scope>NUCLEOTIDE SEQUENCE [LARGE SCALE GENOMIC DNA]</scope>
    <source>
        <strain evidence="3 4">CBS-Z</strain>
    </source>
</reference>
<feature type="domain" description="Peptidase M20 dimerisation" evidence="2">
    <location>
        <begin position="176"/>
        <end position="268"/>
    </location>
</feature>
<dbReference type="PIRSF" id="PIRSF005962">
    <property type="entry name" value="Pept_M20D_amidohydro"/>
    <property type="match status" value="1"/>
</dbReference>
<evidence type="ECO:0000313" key="3">
    <source>
        <dbReference type="EMBL" id="AZT90888.1"/>
    </source>
</evidence>
<feature type="binding site" evidence="1">
    <location>
        <position position="126"/>
    </location>
    <ligand>
        <name>Mn(2+)</name>
        <dbReference type="ChEBI" id="CHEBI:29035"/>
        <label>2</label>
    </ligand>
</feature>
<dbReference type="PANTHER" id="PTHR11014">
    <property type="entry name" value="PEPTIDASE M20 FAMILY MEMBER"/>
    <property type="match status" value="1"/>
</dbReference>
<dbReference type="InterPro" id="IPR011650">
    <property type="entry name" value="Peptidase_M20_dimer"/>
</dbReference>
<dbReference type="Pfam" id="PF07687">
    <property type="entry name" value="M20_dimer"/>
    <property type="match status" value="1"/>
</dbReference>
<dbReference type="SUPFAM" id="SSF55031">
    <property type="entry name" value="Bacterial exopeptidase dimerisation domain"/>
    <property type="match status" value="1"/>
</dbReference>
<dbReference type="InterPro" id="IPR036264">
    <property type="entry name" value="Bact_exopeptidase_dim_dom"/>
</dbReference>
<dbReference type="KEGG" id="ccha:ELD05_09675"/>
<accession>A0A3T0D776</accession>
<proteinExistence type="predicted"/>
<feature type="binding site" evidence="1">
    <location>
        <position position="92"/>
    </location>
    <ligand>
        <name>Mn(2+)</name>
        <dbReference type="ChEBI" id="CHEBI:29035"/>
        <label>2</label>
    </ligand>
</feature>
<keyword evidence="1" id="KW-0464">Manganese</keyword>
<dbReference type="Proteomes" id="UP000282930">
    <property type="component" value="Chromosome"/>
</dbReference>
<evidence type="ECO:0000313" key="4">
    <source>
        <dbReference type="Proteomes" id="UP000282930"/>
    </source>
</evidence>
<dbReference type="InterPro" id="IPR017439">
    <property type="entry name" value="Amidohydrolase"/>
</dbReference>
<keyword evidence="3" id="KW-0378">Hydrolase</keyword>
<dbReference type="GO" id="GO:0016787">
    <property type="term" value="F:hydrolase activity"/>
    <property type="evidence" value="ECO:0007669"/>
    <property type="project" value="UniProtKB-KW"/>
</dbReference>
<protein>
    <submittedName>
        <fullName evidence="3">Amidohydrolase</fullName>
    </submittedName>
</protein>
<dbReference type="SUPFAM" id="SSF53187">
    <property type="entry name" value="Zn-dependent exopeptidases"/>
    <property type="match status" value="1"/>
</dbReference>
<organism evidence="3 4">
    <name type="scientific">Caldicellulosiruptor changbaiensis</name>
    <dbReference type="NCBI Taxonomy" id="1222016"/>
    <lineage>
        <taxon>Bacteria</taxon>
        <taxon>Bacillati</taxon>
        <taxon>Bacillota</taxon>
        <taxon>Bacillota incertae sedis</taxon>
        <taxon>Caldicellulosiruptorales</taxon>
        <taxon>Caldicellulosiruptoraceae</taxon>
        <taxon>Caldicellulosiruptor</taxon>
    </lineage>
</organism>
<name>A0A3T0D776_9FIRM</name>
<evidence type="ECO:0000259" key="2">
    <source>
        <dbReference type="Pfam" id="PF07687"/>
    </source>
</evidence>
<feature type="binding site" evidence="1">
    <location>
        <position position="94"/>
    </location>
    <ligand>
        <name>Mn(2+)</name>
        <dbReference type="ChEBI" id="CHEBI:29035"/>
        <label>2</label>
    </ligand>
</feature>
<feature type="binding site" evidence="1">
    <location>
        <position position="350"/>
    </location>
    <ligand>
        <name>Mn(2+)</name>
        <dbReference type="ChEBI" id="CHEBI:29035"/>
        <label>2</label>
    </ligand>
</feature>
<dbReference type="RefSeq" id="WP_127352267.1">
    <property type="nucleotide sequence ID" value="NZ_CP034791.1"/>
</dbReference>
<dbReference type="Gene3D" id="3.30.70.360">
    <property type="match status" value="1"/>
</dbReference>
<keyword evidence="4" id="KW-1185">Reference proteome</keyword>
<dbReference type="EMBL" id="CP034791">
    <property type="protein sequence ID" value="AZT90888.1"/>
    <property type="molecule type" value="Genomic_DNA"/>
</dbReference>
<gene>
    <name evidence="3" type="ORF">ELD05_09675</name>
</gene>
<dbReference type="GO" id="GO:0046872">
    <property type="term" value="F:metal ion binding"/>
    <property type="evidence" value="ECO:0007669"/>
    <property type="project" value="UniProtKB-KW"/>
</dbReference>
<comment type="cofactor">
    <cofactor evidence="1">
        <name>Mn(2+)</name>
        <dbReference type="ChEBI" id="CHEBI:29035"/>
    </cofactor>
    <text evidence="1">The Mn(2+) ion enhances activity.</text>
</comment>
<dbReference type="Gene3D" id="3.40.630.10">
    <property type="entry name" value="Zn peptidases"/>
    <property type="match status" value="1"/>
</dbReference>
<dbReference type="CDD" id="cd03886">
    <property type="entry name" value="M20_Acy1"/>
    <property type="match status" value="1"/>
</dbReference>
<keyword evidence="1" id="KW-0479">Metal-binding</keyword>
<dbReference type="AlphaFoldDB" id="A0A3T0D776"/>
<dbReference type="PANTHER" id="PTHR11014:SF63">
    <property type="entry name" value="METALLOPEPTIDASE, PUTATIVE (AFU_ORTHOLOGUE AFUA_6G09600)-RELATED"/>
    <property type="match status" value="1"/>
</dbReference>
<feature type="binding site" evidence="1">
    <location>
        <position position="152"/>
    </location>
    <ligand>
        <name>Mn(2+)</name>
        <dbReference type="ChEBI" id="CHEBI:29035"/>
        <label>2</label>
    </ligand>
</feature>
<dbReference type="InterPro" id="IPR002933">
    <property type="entry name" value="Peptidase_M20"/>
</dbReference>
<dbReference type="Pfam" id="PF01546">
    <property type="entry name" value="Peptidase_M20"/>
    <property type="match status" value="1"/>
</dbReference>
<sequence>MSLQTDKIKEVIEKNMNLFENIRKELHNIPELSFEEYKTQKYIREKLTEWGIENFPVAKTGVIGIINNSDECVAVRADMDAILVEGKPRHCCGHDFHMAIVLGIAKTLVDIGYTGCVKFIFQPAEEGPGGAKKVIEEGGLKNPNVKQLIGFHVWPNLDVGMIEISSEAIMASVDDFDIEFIGKGGHAAMPELTKNPIYPAIDFIQSANNFFSAFSKKVSPFHISFSSISSGETYNVIANTCKIKGTVRTFDAKIQDFIYENIKKLAKCSAEKYDTQVDINYYFQYPPLINNSKIAAEFSKSAENILGKENVKKAEMSFTAEDFAFYCKEVPSFYFRLGIKENGKGENPLHSPSFDASEKCIFYGIYLVVNYLLTI</sequence>
<dbReference type="NCBIfam" id="TIGR01891">
    <property type="entry name" value="amidohydrolases"/>
    <property type="match status" value="1"/>
</dbReference>